<evidence type="ECO:0000256" key="1">
    <source>
        <dbReference type="SAM" id="MobiDB-lite"/>
    </source>
</evidence>
<sequence>MTHSMLSQQFNAFSSLLQEVTNVSVTAALDPENKENVPPGAVVRQCGWREGDHSRRNSDGNVWRNKLLNTSQMSDCCTPLKDGVQQRHTGLTPGNNKKWASRRRSSLNLSGLDYHLLEDSTNSEVREGDIWTSPLRFASVMTDQHSRLCEIFHGVTQLPKAHNNNESITSTPSHVAQVLQESEDDEEVVHHLPTDEWLADVEPISEPRLQPQAGELFSVPTQLFAPLTQQQHKYGEHEITVQSRLQRQSQQQKQRPLLSVTHAWPEKPAPAQPQAEQTHTVTRVVHGAPPLIAVAGRRVPIDKLHLLLNSTAVNGVEGDSNSLESVDRAPLVPSSRPMPAAGRTKVVPAGHSGDSATDNVLHSSSRRPPSHHHSEMVVIEFSKGVLMRFKSNPAHAPPVVGKRYLVTVRASRSPYDNVEYSDAGVCVHVVRHQSDSHSFTNPPPSGAPFCGDMEKGIYDGNIIRCMDTEDDEVQLQALADAREKAIVECQRHFRFLNLPFELVDAHYTFDRTICIIYYQIQRQEGTSGQPNVSRLMRMLQFKLRCRVHLKADTCSQ</sequence>
<proteinExistence type="predicted"/>
<dbReference type="VEuPathDB" id="TriTrypDB:TvY486_0602330"/>
<dbReference type="EMBL" id="HE573022">
    <property type="protein sequence ID" value="CCC48442.1"/>
    <property type="molecule type" value="Genomic_DNA"/>
</dbReference>
<feature type="compositionally biased region" description="Polar residues" evidence="1">
    <location>
        <begin position="315"/>
        <end position="324"/>
    </location>
</feature>
<dbReference type="AlphaFoldDB" id="G0TWV4"/>
<evidence type="ECO:0000259" key="2">
    <source>
        <dbReference type="PROSITE" id="PS51411"/>
    </source>
</evidence>
<reference evidence="3" key="1">
    <citation type="journal article" date="2012" name="Proc. Natl. Acad. Sci. U.S.A.">
        <title>Antigenic diversity is generated by distinct evolutionary mechanisms in African trypanosome species.</title>
        <authorList>
            <person name="Jackson A.P."/>
            <person name="Berry A."/>
            <person name="Aslett M."/>
            <person name="Allison H.C."/>
            <person name="Burton P."/>
            <person name="Vavrova-Anderson J."/>
            <person name="Brown R."/>
            <person name="Browne H."/>
            <person name="Corton N."/>
            <person name="Hauser H."/>
            <person name="Gamble J."/>
            <person name="Gilderthorp R."/>
            <person name="Marcello L."/>
            <person name="McQuillan J."/>
            <person name="Otto T.D."/>
            <person name="Quail M.A."/>
            <person name="Sanders M.J."/>
            <person name="van Tonder A."/>
            <person name="Ginger M.L."/>
            <person name="Field M.C."/>
            <person name="Barry J.D."/>
            <person name="Hertz-Fowler C."/>
            <person name="Berriman M."/>
        </authorList>
    </citation>
    <scope>NUCLEOTIDE SEQUENCE</scope>
    <source>
        <strain evidence="3">Y486</strain>
    </source>
</reference>
<evidence type="ECO:0000313" key="3">
    <source>
        <dbReference type="EMBL" id="CCC48442.1"/>
    </source>
</evidence>
<protein>
    <submittedName>
        <fullName evidence="3">Putative expression site-associated gene (ESAG) protein</fullName>
    </submittedName>
</protein>
<dbReference type="PROSITE" id="PS51411">
    <property type="entry name" value="PSP1_C"/>
    <property type="match status" value="1"/>
</dbReference>
<gene>
    <name evidence="3" type="ORF">TVY486_0602330</name>
</gene>
<dbReference type="InterPro" id="IPR007557">
    <property type="entry name" value="PSP1_C"/>
</dbReference>
<name>G0TWV4_TRYVY</name>
<dbReference type="OMA" id="HYTFDRT"/>
<accession>G0TWV4</accession>
<feature type="region of interest" description="Disordered" evidence="1">
    <location>
        <begin position="315"/>
        <end position="374"/>
    </location>
</feature>
<dbReference type="Pfam" id="PF04468">
    <property type="entry name" value="PSP1"/>
    <property type="match status" value="1"/>
</dbReference>
<feature type="domain" description="PSP1 C-terminal" evidence="2">
    <location>
        <begin position="460"/>
        <end position="552"/>
    </location>
</feature>
<organism evidence="3">
    <name type="scientific">Trypanosoma vivax (strain Y486)</name>
    <dbReference type="NCBI Taxonomy" id="1055687"/>
    <lineage>
        <taxon>Eukaryota</taxon>
        <taxon>Discoba</taxon>
        <taxon>Euglenozoa</taxon>
        <taxon>Kinetoplastea</taxon>
        <taxon>Metakinetoplastina</taxon>
        <taxon>Trypanosomatida</taxon>
        <taxon>Trypanosomatidae</taxon>
        <taxon>Trypanosoma</taxon>
        <taxon>Duttonella</taxon>
    </lineage>
</organism>